<keyword evidence="1" id="KW-0812">Transmembrane</keyword>
<feature type="transmembrane region" description="Helical" evidence="1">
    <location>
        <begin position="32"/>
        <end position="54"/>
    </location>
</feature>
<sequence>MVSFSQKYFPAKHFHAIIFRRWTLVKRSVRSVVISMVGTLIFSALAIVLQWLMVTMMVASKRPITFNIYTQEPRDFIVIGDKSQKLNVNMTNAITQMYKQDVGDSVNFIYYPTTEQFNHELYHNLTKAHFPLNVPFGIEANTTTNLVPIGNITIPLTKYNFNILYNSSGINPTKQQMWGIINVNRALWKLNFGLDSDIQFSMMKLLRRLSQRIFGQLGPMLITCGLVSIVPLFISQPITDITGEVRQYMASCTLKMMPYWTATFLIDFAIWFIVTTVVWALFNACYITSFHDNLFNTWYSLVFVGPSFILFTYFFLSVFHHLKVLQDRPSLF</sequence>
<reference evidence="2" key="1">
    <citation type="submission" date="2016-10" db="EMBL/GenBank/DDBJ databases">
        <authorList>
            <person name="Benchimol M."/>
            <person name="Almeida L.G."/>
            <person name="Vasconcelos A.T."/>
            <person name="Perreira-Neves A."/>
            <person name="Rosa I.A."/>
            <person name="Tasca T."/>
            <person name="Bogo M.R."/>
            <person name="de Souza W."/>
        </authorList>
    </citation>
    <scope>NUCLEOTIDE SEQUENCE [LARGE SCALE GENOMIC DNA]</scope>
    <source>
        <strain evidence="2">K</strain>
    </source>
</reference>
<comment type="caution">
    <text evidence="2">The sequence shown here is derived from an EMBL/GenBank/DDBJ whole genome shotgun (WGS) entry which is preliminary data.</text>
</comment>
<keyword evidence="3" id="KW-1185">Reference proteome</keyword>
<keyword evidence="1" id="KW-1133">Transmembrane helix</keyword>
<dbReference type="Proteomes" id="UP000179807">
    <property type="component" value="Unassembled WGS sequence"/>
</dbReference>
<feature type="transmembrane region" description="Helical" evidence="1">
    <location>
        <begin position="213"/>
        <end position="234"/>
    </location>
</feature>
<dbReference type="RefSeq" id="XP_068355676.1">
    <property type="nucleotide sequence ID" value="XM_068507249.1"/>
</dbReference>
<protein>
    <submittedName>
        <fullName evidence="2">Uncharacterized protein</fullName>
    </submittedName>
</protein>
<dbReference type="GeneID" id="94841953"/>
<evidence type="ECO:0000256" key="1">
    <source>
        <dbReference type="SAM" id="Phobius"/>
    </source>
</evidence>
<gene>
    <name evidence="2" type="ORF">TRFO_30265</name>
</gene>
<evidence type="ECO:0000313" key="2">
    <source>
        <dbReference type="EMBL" id="OHT02540.1"/>
    </source>
</evidence>
<evidence type="ECO:0000313" key="3">
    <source>
        <dbReference type="Proteomes" id="UP000179807"/>
    </source>
</evidence>
<dbReference type="AlphaFoldDB" id="A0A1J4JYD6"/>
<dbReference type="VEuPathDB" id="TrichDB:TRFO_30265"/>
<feature type="transmembrane region" description="Helical" evidence="1">
    <location>
        <begin position="298"/>
        <end position="322"/>
    </location>
</feature>
<keyword evidence="1" id="KW-0472">Membrane</keyword>
<feature type="transmembrane region" description="Helical" evidence="1">
    <location>
        <begin position="264"/>
        <end position="286"/>
    </location>
</feature>
<accession>A0A1J4JYD6</accession>
<dbReference type="EMBL" id="MLAK01000862">
    <property type="protein sequence ID" value="OHT02540.1"/>
    <property type="molecule type" value="Genomic_DNA"/>
</dbReference>
<organism evidence="2 3">
    <name type="scientific">Tritrichomonas foetus</name>
    <dbReference type="NCBI Taxonomy" id="1144522"/>
    <lineage>
        <taxon>Eukaryota</taxon>
        <taxon>Metamonada</taxon>
        <taxon>Parabasalia</taxon>
        <taxon>Tritrichomonadida</taxon>
        <taxon>Tritrichomonadidae</taxon>
        <taxon>Tritrichomonas</taxon>
    </lineage>
</organism>
<name>A0A1J4JYD6_9EUKA</name>
<proteinExistence type="predicted"/>